<dbReference type="AlphaFoldDB" id="A0A2G2YZY5"/>
<dbReference type="Proteomes" id="UP000222542">
    <property type="component" value="Unassembled WGS sequence"/>
</dbReference>
<dbReference type="Gramene" id="PHT75330">
    <property type="protein sequence ID" value="PHT75330"/>
    <property type="gene ID" value="T459_18852"/>
</dbReference>
<dbReference type="EMBL" id="AYRZ02000007">
    <property type="protein sequence ID" value="PHT75330.1"/>
    <property type="molecule type" value="Genomic_DNA"/>
</dbReference>
<accession>A0A2G2YZY5</accession>
<reference evidence="1 2" key="2">
    <citation type="journal article" date="2017" name="Genome Biol.">
        <title>New reference genome sequences of hot pepper reveal the massive evolution of plant disease-resistance genes by retroduplication.</title>
        <authorList>
            <person name="Kim S."/>
            <person name="Park J."/>
            <person name="Yeom S.I."/>
            <person name="Kim Y.M."/>
            <person name="Seo E."/>
            <person name="Kim K.T."/>
            <person name="Kim M.S."/>
            <person name="Lee J.M."/>
            <person name="Cheong K."/>
            <person name="Shin H.S."/>
            <person name="Kim S.B."/>
            <person name="Han K."/>
            <person name="Lee J."/>
            <person name="Park M."/>
            <person name="Lee H.A."/>
            <person name="Lee H.Y."/>
            <person name="Lee Y."/>
            <person name="Oh S."/>
            <person name="Lee J.H."/>
            <person name="Choi E."/>
            <person name="Choi E."/>
            <person name="Lee S.E."/>
            <person name="Jeon J."/>
            <person name="Kim H."/>
            <person name="Choi G."/>
            <person name="Song H."/>
            <person name="Lee J."/>
            <person name="Lee S.C."/>
            <person name="Kwon J.K."/>
            <person name="Lee H.Y."/>
            <person name="Koo N."/>
            <person name="Hong Y."/>
            <person name="Kim R.W."/>
            <person name="Kang W.H."/>
            <person name="Huh J.H."/>
            <person name="Kang B.C."/>
            <person name="Yang T.J."/>
            <person name="Lee Y.H."/>
            <person name="Bennetzen J.L."/>
            <person name="Choi D."/>
        </authorList>
    </citation>
    <scope>NUCLEOTIDE SEQUENCE [LARGE SCALE GENOMIC DNA]</scope>
    <source>
        <strain evidence="2">cv. CM334</strain>
    </source>
</reference>
<organism evidence="1 2">
    <name type="scientific">Capsicum annuum</name>
    <name type="common">Capsicum pepper</name>
    <dbReference type="NCBI Taxonomy" id="4072"/>
    <lineage>
        <taxon>Eukaryota</taxon>
        <taxon>Viridiplantae</taxon>
        <taxon>Streptophyta</taxon>
        <taxon>Embryophyta</taxon>
        <taxon>Tracheophyta</taxon>
        <taxon>Spermatophyta</taxon>
        <taxon>Magnoliopsida</taxon>
        <taxon>eudicotyledons</taxon>
        <taxon>Gunneridae</taxon>
        <taxon>Pentapetalae</taxon>
        <taxon>asterids</taxon>
        <taxon>lamiids</taxon>
        <taxon>Solanales</taxon>
        <taxon>Solanaceae</taxon>
        <taxon>Solanoideae</taxon>
        <taxon>Capsiceae</taxon>
        <taxon>Capsicum</taxon>
    </lineage>
</organism>
<gene>
    <name evidence="1" type="ORF">T459_18852</name>
</gene>
<keyword evidence="2" id="KW-1185">Reference proteome</keyword>
<sequence>MTRKAPKRAGAHQKQLDILAPTCVVYELRYLCLQHEMQVPRGGRQYEICTESKVVTRRPIKWDEIDFPKEWILEDAAPPQTDLNEEISEVEQSADVREFKLPAGETTTSVFPTQQSFQIERDNKVVHFTAFPKLMDNDTALITTQNVNTMLKQYNYANYYMSILGEQIISLYEKIDKVLSDLKRIELSNTKQLDLKLKDPGVLATLTIQPPLEIQDFKLSSDLDNIEKLLEEKFRRLKINSIHDENFAGDNGGHATPVEINKISDKFARKPTQKIFYYPRPTP</sequence>
<name>A0A2G2YZY5_CAPAN</name>
<protein>
    <submittedName>
        <fullName evidence="1">Uncharacterized protein</fullName>
    </submittedName>
</protein>
<evidence type="ECO:0000313" key="2">
    <source>
        <dbReference type="Proteomes" id="UP000222542"/>
    </source>
</evidence>
<proteinExistence type="predicted"/>
<comment type="caution">
    <text evidence="1">The sequence shown here is derived from an EMBL/GenBank/DDBJ whole genome shotgun (WGS) entry which is preliminary data.</text>
</comment>
<evidence type="ECO:0000313" key="1">
    <source>
        <dbReference type="EMBL" id="PHT75330.1"/>
    </source>
</evidence>
<reference evidence="1 2" key="1">
    <citation type="journal article" date="2014" name="Nat. Genet.">
        <title>Genome sequence of the hot pepper provides insights into the evolution of pungency in Capsicum species.</title>
        <authorList>
            <person name="Kim S."/>
            <person name="Park M."/>
            <person name="Yeom S.I."/>
            <person name="Kim Y.M."/>
            <person name="Lee J.M."/>
            <person name="Lee H.A."/>
            <person name="Seo E."/>
            <person name="Choi J."/>
            <person name="Cheong K."/>
            <person name="Kim K.T."/>
            <person name="Jung K."/>
            <person name="Lee G.W."/>
            <person name="Oh S.K."/>
            <person name="Bae C."/>
            <person name="Kim S.B."/>
            <person name="Lee H.Y."/>
            <person name="Kim S.Y."/>
            <person name="Kim M.S."/>
            <person name="Kang B.C."/>
            <person name="Jo Y.D."/>
            <person name="Yang H.B."/>
            <person name="Jeong H.J."/>
            <person name="Kang W.H."/>
            <person name="Kwon J.K."/>
            <person name="Shin C."/>
            <person name="Lim J.Y."/>
            <person name="Park J.H."/>
            <person name="Huh J.H."/>
            <person name="Kim J.S."/>
            <person name="Kim B.D."/>
            <person name="Cohen O."/>
            <person name="Paran I."/>
            <person name="Suh M.C."/>
            <person name="Lee S.B."/>
            <person name="Kim Y.K."/>
            <person name="Shin Y."/>
            <person name="Noh S.J."/>
            <person name="Park J."/>
            <person name="Seo Y.S."/>
            <person name="Kwon S.Y."/>
            <person name="Kim H.A."/>
            <person name="Park J.M."/>
            <person name="Kim H.J."/>
            <person name="Choi S.B."/>
            <person name="Bosland P.W."/>
            <person name="Reeves G."/>
            <person name="Jo S.H."/>
            <person name="Lee B.W."/>
            <person name="Cho H.T."/>
            <person name="Choi H.S."/>
            <person name="Lee M.S."/>
            <person name="Yu Y."/>
            <person name="Do Choi Y."/>
            <person name="Park B.S."/>
            <person name="van Deynze A."/>
            <person name="Ashrafi H."/>
            <person name="Hill T."/>
            <person name="Kim W.T."/>
            <person name="Pai H.S."/>
            <person name="Ahn H.K."/>
            <person name="Yeam I."/>
            <person name="Giovannoni J.J."/>
            <person name="Rose J.K."/>
            <person name="Sorensen I."/>
            <person name="Lee S.J."/>
            <person name="Kim R.W."/>
            <person name="Choi I.Y."/>
            <person name="Choi B.S."/>
            <person name="Lim J.S."/>
            <person name="Lee Y.H."/>
            <person name="Choi D."/>
        </authorList>
    </citation>
    <scope>NUCLEOTIDE SEQUENCE [LARGE SCALE GENOMIC DNA]</scope>
    <source>
        <strain evidence="2">cv. CM334</strain>
    </source>
</reference>